<dbReference type="InterPro" id="IPR036942">
    <property type="entry name" value="Beta-barrel_TonB_sf"/>
</dbReference>
<keyword evidence="4 12" id="KW-1134">Transmembrane beta strand</keyword>
<evidence type="ECO:0000256" key="9">
    <source>
        <dbReference type="ARBA" id="ARBA00023136"/>
    </source>
</evidence>
<keyword evidence="6 14" id="KW-0732">Signal</keyword>
<dbReference type="PANTHER" id="PTHR30069">
    <property type="entry name" value="TONB-DEPENDENT OUTER MEMBRANE RECEPTOR"/>
    <property type="match status" value="1"/>
</dbReference>
<feature type="chain" id="PRO_5044174617" evidence="14">
    <location>
        <begin position="23"/>
        <end position="648"/>
    </location>
</feature>
<dbReference type="EMBL" id="CP158266">
    <property type="protein sequence ID" value="XDJ81573.1"/>
    <property type="molecule type" value="Genomic_DNA"/>
</dbReference>
<feature type="signal peptide" evidence="14">
    <location>
        <begin position="1"/>
        <end position="22"/>
    </location>
</feature>
<evidence type="ECO:0000256" key="10">
    <source>
        <dbReference type="ARBA" id="ARBA00023170"/>
    </source>
</evidence>
<evidence type="ECO:0000259" key="16">
    <source>
        <dbReference type="Pfam" id="PF07715"/>
    </source>
</evidence>
<dbReference type="RefSeq" id="WP_368641115.1">
    <property type="nucleotide sequence ID" value="NZ_CP158256.1"/>
</dbReference>
<organism evidence="18">
    <name type="scientific">Castellaniella ginsengisoli</name>
    <dbReference type="NCBI Taxonomy" id="546114"/>
    <lineage>
        <taxon>Bacteria</taxon>
        <taxon>Pseudomonadati</taxon>
        <taxon>Pseudomonadota</taxon>
        <taxon>Betaproteobacteria</taxon>
        <taxon>Burkholderiales</taxon>
        <taxon>Alcaligenaceae</taxon>
        <taxon>Castellaniella</taxon>
    </lineage>
</organism>
<evidence type="ECO:0000259" key="15">
    <source>
        <dbReference type="Pfam" id="PF00593"/>
    </source>
</evidence>
<dbReference type="EMBL" id="CP158268">
    <property type="protein sequence ID" value="XDJ84295.1"/>
    <property type="molecule type" value="Genomic_DNA"/>
</dbReference>
<gene>
    <name evidence="20" type="ORF">ABRY91_09360</name>
    <name evidence="18" type="ORF">ABRY92_09995</name>
    <name evidence="22" type="ORF">ABRY96_07645</name>
    <name evidence="21" type="ORF">ABRY97_08960</name>
    <name evidence="17" type="ORF">ABRZ01_03815</name>
    <name evidence="19" type="ORF">ABRZ03_06995</name>
    <name evidence="23" type="ORF">ABRZ08_08535</name>
</gene>
<dbReference type="PANTHER" id="PTHR30069:SF53">
    <property type="entry name" value="COLICIN I RECEPTOR-RELATED"/>
    <property type="match status" value="1"/>
</dbReference>
<dbReference type="Gene3D" id="2.170.130.10">
    <property type="entry name" value="TonB-dependent receptor, plug domain"/>
    <property type="match status" value="1"/>
</dbReference>
<dbReference type="InterPro" id="IPR037066">
    <property type="entry name" value="Plug_dom_sf"/>
</dbReference>
<evidence type="ECO:0000313" key="17">
    <source>
        <dbReference type="EMBL" id="XDJ53625.1"/>
    </source>
</evidence>
<name>A0AB39E2A2_9BURK</name>
<dbReference type="EMBL" id="CP158259">
    <property type="protein sequence ID" value="XDJ60336.1"/>
    <property type="molecule type" value="Genomic_DNA"/>
</dbReference>
<dbReference type="EMBL" id="CP158256">
    <property type="protein sequence ID" value="XDJ53625.1"/>
    <property type="molecule type" value="Genomic_DNA"/>
</dbReference>
<dbReference type="CDD" id="cd01347">
    <property type="entry name" value="ligand_gated_channel"/>
    <property type="match status" value="1"/>
</dbReference>
<dbReference type="InterPro" id="IPR000531">
    <property type="entry name" value="Beta-barrel_TonB"/>
</dbReference>
<keyword evidence="7" id="KW-0406">Ion transport</keyword>
<evidence type="ECO:0000256" key="6">
    <source>
        <dbReference type="ARBA" id="ARBA00022729"/>
    </source>
</evidence>
<evidence type="ECO:0000256" key="8">
    <source>
        <dbReference type="ARBA" id="ARBA00023077"/>
    </source>
</evidence>
<evidence type="ECO:0000256" key="11">
    <source>
        <dbReference type="ARBA" id="ARBA00023237"/>
    </source>
</evidence>
<evidence type="ECO:0000313" key="23">
    <source>
        <dbReference type="EMBL" id="XDJ84295.1"/>
    </source>
</evidence>
<evidence type="ECO:0000256" key="5">
    <source>
        <dbReference type="ARBA" id="ARBA00022692"/>
    </source>
</evidence>
<proteinExistence type="inferred from homology"/>
<keyword evidence="9 12" id="KW-0472">Membrane</keyword>
<evidence type="ECO:0000256" key="13">
    <source>
        <dbReference type="RuleBase" id="RU003357"/>
    </source>
</evidence>
<dbReference type="GO" id="GO:0015889">
    <property type="term" value="P:cobalamin transport"/>
    <property type="evidence" value="ECO:0007669"/>
    <property type="project" value="TreeGrafter"/>
</dbReference>
<evidence type="ECO:0000313" key="22">
    <source>
        <dbReference type="EMBL" id="XDJ81573.1"/>
    </source>
</evidence>
<dbReference type="EMBL" id="CP158260">
    <property type="protein sequence ID" value="XDJ62495.1"/>
    <property type="molecule type" value="Genomic_DNA"/>
</dbReference>
<dbReference type="GO" id="GO:0006811">
    <property type="term" value="P:monoatomic ion transport"/>
    <property type="evidence" value="ECO:0007669"/>
    <property type="project" value="UniProtKB-KW"/>
</dbReference>
<keyword evidence="3 12" id="KW-0813">Transport</keyword>
<keyword evidence="5 12" id="KW-0812">Transmembrane</keyword>
<evidence type="ECO:0000256" key="12">
    <source>
        <dbReference type="PROSITE-ProRule" id="PRU01360"/>
    </source>
</evidence>
<dbReference type="AlphaFoldDB" id="A0AB39E2A2"/>
<evidence type="ECO:0000256" key="4">
    <source>
        <dbReference type="ARBA" id="ARBA00022452"/>
    </source>
</evidence>
<evidence type="ECO:0000256" key="14">
    <source>
        <dbReference type="SAM" id="SignalP"/>
    </source>
</evidence>
<comment type="subcellular location">
    <subcellularLocation>
        <location evidence="1 12">Cell outer membrane</location>
        <topology evidence="1 12">Multi-pass membrane protein</topology>
    </subcellularLocation>
</comment>
<comment type="similarity">
    <text evidence="2 12 13">Belongs to the TonB-dependent receptor family.</text>
</comment>
<evidence type="ECO:0000256" key="1">
    <source>
        <dbReference type="ARBA" id="ARBA00004571"/>
    </source>
</evidence>
<evidence type="ECO:0000256" key="7">
    <source>
        <dbReference type="ARBA" id="ARBA00023065"/>
    </source>
</evidence>
<keyword evidence="8 13" id="KW-0798">TonB box</keyword>
<evidence type="ECO:0000313" key="20">
    <source>
        <dbReference type="EMBL" id="XDJ65625.1"/>
    </source>
</evidence>
<protein>
    <submittedName>
        <fullName evidence="18">TonB-dependent receptor</fullName>
    </submittedName>
</protein>
<dbReference type="GO" id="GO:0009279">
    <property type="term" value="C:cell outer membrane"/>
    <property type="evidence" value="ECO:0007669"/>
    <property type="project" value="UniProtKB-SubCell"/>
</dbReference>
<feature type="domain" description="TonB-dependent receptor-like beta-barrel" evidence="15">
    <location>
        <begin position="189"/>
        <end position="622"/>
    </location>
</feature>
<dbReference type="Gene3D" id="2.40.170.20">
    <property type="entry name" value="TonB-dependent receptor, beta-barrel domain"/>
    <property type="match status" value="1"/>
</dbReference>
<dbReference type="InterPro" id="IPR012910">
    <property type="entry name" value="Plug_dom"/>
</dbReference>
<dbReference type="Pfam" id="PF07715">
    <property type="entry name" value="Plug"/>
    <property type="match status" value="1"/>
</dbReference>
<keyword evidence="11 12" id="KW-0998">Cell outer membrane</keyword>
<evidence type="ECO:0000313" key="18">
    <source>
        <dbReference type="EMBL" id="XDJ60336.1"/>
    </source>
</evidence>
<dbReference type="SUPFAM" id="SSF56935">
    <property type="entry name" value="Porins"/>
    <property type="match status" value="1"/>
</dbReference>
<evidence type="ECO:0000313" key="21">
    <source>
        <dbReference type="EMBL" id="XDJ73746.1"/>
    </source>
</evidence>
<feature type="domain" description="TonB-dependent receptor plug" evidence="16">
    <location>
        <begin position="50"/>
        <end position="155"/>
    </location>
</feature>
<sequence length="648" mass="71011">MSASFPRRLAAVCCLFPLAATAQHTTAPGTAVPTLGDIVVTASRSPESLADVVGDVTVIGQDQLTEARGDSMVEIIGRAPGVQFTSNGGPQTVTSLFLRGANSAHTLVLIDGMRINGSTAGSIHFPALDPTMVERIEILRGAASSLYGSDAIGGVVNIITKKGGQDRPLSAWANVGYGTYETAKSSLGLSGAAQGWDYSLSTSAASSKGFDALRRRKANNNAIAGYYPDKDGYRSHAVSGTLGYRWAEGHRIGLTAYNGYTDGDYDNEYTPYPNTHAIYRQQAYSLTSTDTITDWWESDLRFGLTKDNNDNRSDSSSVFNSLKRHYSWTNTFKPNANHRISVLLERQEERVQASTTRYAQDARDTNAAALIYKGRIRRLHTQASVRNDNISGYGNQPTGSLGLDFDLTDAWQIGIAGNTGFHAPTFNDLYYPFELYTWGGIPTGSYTGNPGLKPEKSRNIEAHIQYRTDDTLLRAAIYQNRIRNLIIYDVTEPVPFFTEGTMRNLDAATIHGVTLTAEHTFRNTTLRASADLLNPRNEDPQPAKGFTPAEGSTLPYRARQVFHLGAEHRIQALKLGAEYQYTGNRYADAANRTRLGGYSLVNLTAAYDFSKSLGVQVRWNNVLDKDYVLVDGYNTPGSNVFVNLSWRM</sequence>
<dbReference type="Pfam" id="PF00593">
    <property type="entry name" value="TonB_dep_Rec_b-barrel"/>
    <property type="match status" value="1"/>
</dbReference>
<evidence type="ECO:0000256" key="2">
    <source>
        <dbReference type="ARBA" id="ARBA00009810"/>
    </source>
</evidence>
<dbReference type="PROSITE" id="PS52016">
    <property type="entry name" value="TONB_DEPENDENT_REC_3"/>
    <property type="match status" value="1"/>
</dbReference>
<dbReference type="EMBL" id="CP158264">
    <property type="protein sequence ID" value="XDJ73746.1"/>
    <property type="molecule type" value="Genomic_DNA"/>
</dbReference>
<dbReference type="EMBL" id="CP158261">
    <property type="protein sequence ID" value="XDJ65625.1"/>
    <property type="molecule type" value="Genomic_DNA"/>
</dbReference>
<accession>A0AB39E2A2</accession>
<evidence type="ECO:0000313" key="19">
    <source>
        <dbReference type="EMBL" id="XDJ62495.1"/>
    </source>
</evidence>
<keyword evidence="10 18" id="KW-0675">Receptor</keyword>
<reference evidence="18" key="1">
    <citation type="submission" date="2024-05" db="EMBL/GenBank/DDBJ databases">
        <authorList>
            <person name="Luo Y.-C."/>
            <person name="Nicholds J."/>
            <person name="Mortimer T."/>
            <person name="Maboni G."/>
        </authorList>
    </citation>
    <scope>NUCLEOTIDE SEQUENCE</scope>
    <source>
        <strain evidence="23">140124</strain>
        <strain evidence="22">143751</strain>
        <strain evidence="21">143811</strain>
        <strain evidence="20">145849</strain>
        <strain evidence="19">145850</strain>
        <strain evidence="18">145852</strain>
        <strain evidence="17">150964</strain>
    </source>
</reference>
<dbReference type="InterPro" id="IPR039426">
    <property type="entry name" value="TonB-dep_rcpt-like"/>
</dbReference>
<evidence type="ECO:0000256" key="3">
    <source>
        <dbReference type="ARBA" id="ARBA00022448"/>
    </source>
</evidence>